<dbReference type="CDD" id="cd00093">
    <property type="entry name" value="HTH_XRE"/>
    <property type="match status" value="1"/>
</dbReference>
<evidence type="ECO:0000313" key="3">
    <source>
        <dbReference type="Proteomes" id="UP000325161"/>
    </source>
</evidence>
<dbReference type="OrthoDB" id="8636468at2"/>
<accession>A0A5C0B513</accession>
<dbReference type="Pfam" id="PF01381">
    <property type="entry name" value="HTH_3"/>
    <property type="match status" value="1"/>
</dbReference>
<dbReference type="KEGG" id="pacr:FXN63_26135"/>
<dbReference type="InterPro" id="IPR010982">
    <property type="entry name" value="Lambda_DNA-bd_dom_sf"/>
</dbReference>
<dbReference type="GO" id="GO:0003677">
    <property type="term" value="F:DNA binding"/>
    <property type="evidence" value="ECO:0007669"/>
    <property type="project" value="InterPro"/>
</dbReference>
<gene>
    <name evidence="2" type="ORF">FXN63_26135</name>
</gene>
<dbReference type="EMBL" id="CP043046">
    <property type="protein sequence ID" value="QEI08946.1"/>
    <property type="molecule type" value="Genomic_DNA"/>
</dbReference>
<dbReference type="SUPFAM" id="SSF47413">
    <property type="entry name" value="lambda repressor-like DNA-binding domains"/>
    <property type="match status" value="1"/>
</dbReference>
<proteinExistence type="predicted"/>
<name>A0A5C0B513_9BURK</name>
<evidence type="ECO:0000313" key="2">
    <source>
        <dbReference type="EMBL" id="QEI08946.1"/>
    </source>
</evidence>
<dbReference type="Proteomes" id="UP000325161">
    <property type="component" value="Chromosome"/>
</dbReference>
<keyword evidence="3" id="KW-1185">Reference proteome</keyword>
<sequence>MICCARSWADDRPMSMSARIDAVMRQRNIRSQSELARVADVPQSTVNRILTRGDSYCPAWGTVKKLADALGVSAVWLTDGDASANPTAPAMPTDAPLDGWQLEALRILGGLDDVDRRKVMGVLRLLERPGNSGQR</sequence>
<evidence type="ECO:0000259" key="1">
    <source>
        <dbReference type="PROSITE" id="PS50943"/>
    </source>
</evidence>
<reference evidence="2 3" key="1">
    <citation type="submission" date="2019-08" db="EMBL/GenBank/DDBJ databases">
        <title>Amphibian skin-associated Pigmentiphaga: genome sequence and occurrence across geography and hosts.</title>
        <authorList>
            <person name="Bletz M.C."/>
            <person name="Bunk B."/>
            <person name="Sproeer C."/>
            <person name="Biwer P."/>
            <person name="Reiter S."/>
            <person name="Rabemananjara F.C.E."/>
            <person name="Schulz S."/>
            <person name="Overmann J."/>
            <person name="Vences M."/>
        </authorList>
    </citation>
    <scope>NUCLEOTIDE SEQUENCE [LARGE SCALE GENOMIC DNA]</scope>
    <source>
        <strain evidence="2 3">Mada1488</strain>
    </source>
</reference>
<organism evidence="2 3">
    <name type="scientific">Pigmentiphaga aceris</name>
    <dbReference type="NCBI Taxonomy" id="1940612"/>
    <lineage>
        <taxon>Bacteria</taxon>
        <taxon>Pseudomonadati</taxon>
        <taxon>Pseudomonadota</taxon>
        <taxon>Betaproteobacteria</taxon>
        <taxon>Burkholderiales</taxon>
        <taxon>Alcaligenaceae</taxon>
        <taxon>Pigmentiphaga</taxon>
    </lineage>
</organism>
<dbReference type="AlphaFoldDB" id="A0A5C0B513"/>
<dbReference type="PROSITE" id="PS50943">
    <property type="entry name" value="HTH_CROC1"/>
    <property type="match status" value="1"/>
</dbReference>
<dbReference type="InterPro" id="IPR001387">
    <property type="entry name" value="Cro/C1-type_HTH"/>
</dbReference>
<dbReference type="Gene3D" id="1.10.260.40">
    <property type="entry name" value="lambda repressor-like DNA-binding domains"/>
    <property type="match status" value="1"/>
</dbReference>
<protein>
    <submittedName>
        <fullName evidence="2">Helix-turn-helix domain-containing protein</fullName>
    </submittedName>
</protein>
<feature type="domain" description="HTH cro/C1-type" evidence="1">
    <location>
        <begin position="24"/>
        <end position="77"/>
    </location>
</feature>
<dbReference type="SMART" id="SM00530">
    <property type="entry name" value="HTH_XRE"/>
    <property type="match status" value="1"/>
</dbReference>